<evidence type="ECO:0000313" key="2">
    <source>
        <dbReference type="Proteomes" id="UP000627573"/>
    </source>
</evidence>
<sequence length="112" mass="12849">MTRRIEHIVTLDPDDFDALHTIYTNKGNADPIVNAYRRTLRATTPTWLPTTNSPLTRNHLKELITSINTRRNLITTLDDSDTKTTALTEHDALHEMLITMLTHLDRTTTQPK</sequence>
<organism evidence="1 2">
    <name type="scientific">Rhodococcus erythropolis</name>
    <name type="common">Arthrobacter picolinophilus</name>
    <dbReference type="NCBI Taxonomy" id="1833"/>
    <lineage>
        <taxon>Bacteria</taxon>
        <taxon>Bacillati</taxon>
        <taxon>Actinomycetota</taxon>
        <taxon>Actinomycetes</taxon>
        <taxon>Mycobacteriales</taxon>
        <taxon>Nocardiaceae</taxon>
        <taxon>Rhodococcus</taxon>
        <taxon>Rhodococcus erythropolis group</taxon>
    </lineage>
</organism>
<proteinExistence type="predicted"/>
<dbReference type="Proteomes" id="UP000627573">
    <property type="component" value="Unassembled WGS sequence"/>
</dbReference>
<dbReference type="EMBL" id="JAECSB010000021">
    <property type="protein sequence ID" value="MBH5141832.1"/>
    <property type="molecule type" value="Genomic_DNA"/>
</dbReference>
<reference evidence="1 2" key="1">
    <citation type="submission" date="2020-12" db="EMBL/GenBank/DDBJ databases">
        <title>Draft genome sequence of furan degrading bacterial strain FUR100.</title>
        <authorList>
            <person name="Woiski C."/>
        </authorList>
    </citation>
    <scope>NUCLEOTIDE SEQUENCE [LARGE SCALE GENOMIC DNA]</scope>
    <source>
        <strain evidence="1 2">FUR100</strain>
    </source>
</reference>
<comment type="caution">
    <text evidence="1">The sequence shown here is derived from an EMBL/GenBank/DDBJ whole genome shotgun (WGS) entry which is preliminary data.</text>
</comment>
<evidence type="ECO:0000313" key="1">
    <source>
        <dbReference type="EMBL" id="MBH5141832.1"/>
    </source>
</evidence>
<accession>A0A8I0ZSM8</accession>
<protein>
    <submittedName>
        <fullName evidence="1">Uncharacterized protein</fullName>
    </submittedName>
</protein>
<dbReference type="AlphaFoldDB" id="A0A8I0ZSM8"/>
<keyword evidence="2" id="KW-1185">Reference proteome</keyword>
<gene>
    <name evidence="1" type="ORF">I3517_04285</name>
</gene>
<name>A0A8I0ZSM8_RHOER</name>
<dbReference type="RefSeq" id="WP_197940531.1">
    <property type="nucleotide sequence ID" value="NZ_JAECSB010000021.1"/>
</dbReference>